<evidence type="ECO:0000313" key="6">
    <source>
        <dbReference type="Proteomes" id="UP000199025"/>
    </source>
</evidence>
<reference evidence="5 6" key="1">
    <citation type="submission" date="2016-10" db="EMBL/GenBank/DDBJ databases">
        <authorList>
            <person name="de Groot N.N."/>
        </authorList>
    </citation>
    <scope>NUCLEOTIDE SEQUENCE [LARGE SCALE GENOMIC DNA]</scope>
    <source>
        <strain evidence="5 6">DSM 44468</strain>
    </source>
</reference>
<accession>A0A1I3NEN9</accession>
<dbReference type="RefSeq" id="WP_091504871.1">
    <property type="nucleotide sequence ID" value="NZ_CBDQZW010000056.1"/>
</dbReference>
<comment type="similarity">
    <text evidence="1 4">Belongs to the short-chain dehydrogenases/reductases (SDR) family.</text>
</comment>
<sequence>MNEKIALVTGANKGIGRETARLLLAEGVTVLIGSRDAARGQAAAEELGASALTIDVTDQESVEAAAKEVDQRYGRLDILVNNAGINPPGQARPSETTAEVVRTAYETNVFGVVRVTNAFLPLLRRSTSPRIVNVSSELGSLAISSDPGWYADHPMLLAYSTSKSAVNSLTVMYAHELAADGIKVNAAAPGLCATDLNEYRGSRTAADGAAVIARVALAADDVPSGQFLAEAGIVPW</sequence>
<dbReference type="PRINTS" id="PR00081">
    <property type="entry name" value="GDHRDH"/>
</dbReference>
<dbReference type="CDD" id="cd05324">
    <property type="entry name" value="carb_red_PTCR-like_SDR_c"/>
    <property type="match status" value="1"/>
</dbReference>
<dbReference type="InterPro" id="IPR002347">
    <property type="entry name" value="SDR_fam"/>
</dbReference>
<keyword evidence="3" id="KW-0560">Oxidoreductase</keyword>
<dbReference type="SUPFAM" id="SSF51735">
    <property type="entry name" value="NAD(P)-binding Rossmann-fold domains"/>
    <property type="match status" value="1"/>
</dbReference>
<keyword evidence="6" id="KW-1185">Reference proteome</keyword>
<dbReference type="Gene3D" id="3.40.50.720">
    <property type="entry name" value="NAD(P)-binding Rossmann-like Domain"/>
    <property type="match status" value="1"/>
</dbReference>
<dbReference type="InterPro" id="IPR020904">
    <property type="entry name" value="Sc_DH/Rdtase_CS"/>
</dbReference>
<proteinExistence type="inferred from homology"/>
<keyword evidence="2" id="KW-0521">NADP</keyword>
<dbReference type="Pfam" id="PF00106">
    <property type="entry name" value="adh_short"/>
    <property type="match status" value="1"/>
</dbReference>
<evidence type="ECO:0000256" key="2">
    <source>
        <dbReference type="ARBA" id="ARBA00022857"/>
    </source>
</evidence>
<dbReference type="PANTHER" id="PTHR43490">
    <property type="entry name" value="(+)-NEOMENTHOL DEHYDROGENASE"/>
    <property type="match status" value="1"/>
</dbReference>
<evidence type="ECO:0000256" key="1">
    <source>
        <dbReference type="ARBA" id="ARBA00006484"/>
    </source>
</evidence>
<gene>
    <name evidence="5" type="ORF">SAMN05421835_1031</name>
</gene>
<dbReference type="PRINTS" id="PR00080">
    <property type="entry name" value="SDRFAMILY"/>
</dbReference>
<dbReference type="STRING" id="115433.SAMN05421835_1031"/>
<protein>
    <submittedName>
        <fullName evidence="5">NADP-dependent 3-hydroxy acid dehydrogenase YdfG</fullName>
    </submittedName>
</protein>
<dbReference type="GO" id="GO:0016616">
    <property type="term" value="F:oxidoreductase activity, acting on the CH-OH group of donors, NAD or NADP as acceptor"/>
    <property type="evidence" value="ECO:0007669"/>
    <property type="project" value="InterPro"/>
</dbReference>
<evidence type="ECO:0000256" key="4">
    <source>
        <dbReference type="RuleBase" id="RU000363"/>
    </source>
</evidence>
<dbReference type="InterPro" id="IPR036291">
    <property type="entry name" value="NAD(P)-bd_dom_sf"/>
</dbReference>
<dbReference type="PANTHER" id="PTHR43490:SF99">
    <property type="entry name" value="SHORT-CHAIN DEHYDROGENASE_REDUCTASE"/>
    <property type="match status" value="1"/>
</dbReference>
<dbReference type="EMBL" id="FORP01000003">
    <property type="protein sequence ID" value="SFJ07764.1"/>
    <property type="molecule type" value="Genomic_DNA"/>
</dbReference>
<evidence type="ECO:0000256" key="3">
    <source>
        <dbReference type="ARBA" id="ARBA00023002"/>
    </source>
</evidence>
<dbReference type="InterPro" id="IPR045313">
    <property type="entry name" value="CBR1-like"/>
</dbReference>
<evidence type="ECO:0000313" key="5">
    <source>
        <dbReference type="EMBL" id="SFJ07764.1"/>
    </source>
</evidence>
<dbReference type="OrthoDB" id="9781117at2"/>
<dbReference type="Proteomes" id="UP000199025">
    <property type="component" value="Unassembled WGS sequence"/>
</dbReference>
<dbReference type="AlphaFoldDB" id="A0A1I3NEN9"/>
<name>A0A1I3NEN9_9PSEU</name>
<organism evidence="5 6">
    <name type="scientific">Amycolatopsis sacchari</name>
    <dbReference type="NCBI Taxonomy" id="115433"/>
    <lineage>
        <taxon>Bacteria</taxon>
        <taxon>Bacillati</taxon>
        <taxon>Actinomycetota</taxon>
        <taxon>Actinomycetes</taxon>
        <taxon>Pseudonocardiales</taxon>
        <taxon>Pseudonocardiaceae</taxon>
        <taxon>Amycolatopsis</taxon>
    </lineage>
</organism>
<dbReference type="PROSITE" id="PS00061">
    <property type="entry name" value="ADH_SHORT"/>
    <property type="match status" value="1"/>
</dbReference>